<organism evidence="1 2">
    <name type="scientific">Deinococcus arcticus</name>
    <dbReference type="NCBI Taxonomy" id="2136176"/>
    <lineage>
        <taxon>Bacteria</taxon>
        <taxon>Thermotogati</taxon>
        <taxon>Deinococcota</taxon>
        <taxon>Deinococci</taxon>
        <taxon>Deinococcales</taxon>
        <taxon>Deinococcaceae</taxon>
        <taxon>Deinococcus</taxon>
    </lineage>
</organism>
<dbReference type="PIRSF" id="PIRSF030802">
    <property type="entry name" value="UCP030802"/>
    <property type="match status" value="1"/>
</dbReference>
<proteinExistence type="predicted"/>
<gene>
    <name evidence="1" type="ORF">C8263_16895</name>
</gene>
<evidence type="ECO:0000313" key="2">
    <source>
        <dbReference type="Proteomes" id="UP000240317"/>
    </source>
</evidence>
<dbReference type="OrthoDB" id="8746852at2"/>
<name>A0A2T3W4C1_9DEIO</name>
<evidence type="ECO:0000313" key="1">
    <source>
        <dbReference type="EMBL" id="PTA66644.1"/>
    </source>
</evidence>
<dbReference type="EMBL" id="PYSV01000023">
    <property type="protein sequence ID" value="PTA66644.1"/>
    <property type="molecule type" value="Genomic_DNA"/>
</dbReference>
<accession>A0A2T3W4C1</accession>
<sequence>MLSAFLNPLGTLFDPAGENLPAAADGLLQLLAGAVLVPVTGLNEEELLAVPAAFTSWQVLMHGAVVLTPDGEEDPAWRRLTRETQADTEGALALAAQAAHHLNALGQLGLEVTVTQRGGRPLQVGLRHPHRLKLALDQAQAGLLDWLADAPFRQDLRVVRDALGLTVLPSAIRPERAVNYVLSEWPAGVFTLGVSAQPDDRAFLALCDMALIPGQSPLLAAPGTDWEE</sequence>
<protein>
    <recommendedName>
        <fullName evidence="3">HAD family hydrolase</fullName>
    </recommendedName>
</protein>
<reference evidence="1 2" key="1">
    <citation type="submission" date="2018-03" db="EMBL/GenBank/DDBJ databases">
        <title>Draft genome of Deinococcus sp. OD32.</title>
        <authorList>
            <person name="Wang X.-P."/>
            <person name="Du Z.-J."/>
        </authorList>
    </citation>
    <scope>NUCLEOTIDE SEQUENCE [LARGE SCALE GENOMIC DNA]</scope>
    <source>
        <strain evidence="1 2">OD32</strain>
    </source>
</reference>
<dbReference type="AlphaFoldDB" id="A0A2T3W4C1"/>
<evidence type="ECO:0008006" key="3">
    <source>
        <dbReference type="Google" id="ProtNLM"/>
    </source>
</evidence>
<comment type="caution">
    <text evidence="1">The sequence shown here is derived from an EMBL/GenBank/DDBJ whole genome shotgun (WGS) entry which is preliminary data.</text>
</comment>
<keyword evidence="2" id="KW-1185">Reference proteome</keyword>
<dbReference type="InterPro" id="IPR024197">
    <property type="entry name" value="TPP-like"/>
</dbReference>
<dbReference type="Proteomes" id="UP000240317">
    <property type="component" value="Unassembled WGS sequence"/>
</dbReference>
<dbReference type="RefSeq" id="WP_107139313.1">
    <property type="nucleotide sequence ID" value="NZ_PYSV01000023.1"/>
</dbReference>